<dbReference type="FunFam" id="1.20.1250.20:FF:000057">
    <property type="entry name" value="MFS general substrate transporter"/>
    <property type="match status" value="1"/>
</dbReference>
<dbReference type="OrthoDB" id="2250022at2759"/>
<feature type="transmembrane region" description="Helical" evidence="6">
    <location>
        <begin position="56"/>
        <end position="74"/>
    </location>
</feature>
<accession>A0A2D3US72</accession>
<gene>
    <name evidence="7" type="ORF">RCC_04897</name>
</gene>
<feature type="transmembrane region" description="Helical" evidence="6">
    <location>
        <begin position="123"/>
        <end position="149"/>
    </location>
</feature>
<evidence type="ECO:0000256" key="5">
    <source>
        <dbReference type="ARBA" id="ARBA00023136"/>
    </source>
</evidence>
<evidence type="ECO:0000256" key="3">
    <source>
        <dbReference type="ARBA" id="ARBA00022692"/>
    </source>
</evidence>
<dbReference type="AlphaFoldDB" id="A0A2D3US72"/>
<dbReference type="InterPro" id="IPR011701">
    <property type="entry name" value="MFS"/>
</dbReference>
<sequence>MESPRNSTDKRKSVELIESATPEDTILERFPLLSGKSEDELALLNKAVLRKLDYKFLPCITVMLLMNYLDRINVSNARLAGMQEDVGNMTDVQWSAGISLFYVGYIISQIPANVIIAKGKPRILLPICMLGWSLVTLCMVFMTSAWSFMLCRFLVGLTEGPFLPAVSLMTSSWYTKSESPLRMAVWHAGNIISNVFSGLIAAGVLTNMDGIRGLHAWQWFILLEGVVSIMVALIGFWGIPNWPGSTGTYYFTPEESAMSEYRACVSAGGITEDDEGDYWGGVVQACKDPFTWMFAAMHFSLIIAQSFKDFLPSIVNTFGFSKVGTYLIQAPPYLLAYIVTLTISWSSGRHLEHCWHIIGSIAICLVGAVIMISTLNVGARYFSIFLLCSGPFVGLNIQISWETTVVPRPRTKRAALIAIANCVSSVSHWFTPYFFLRSQEPRYVTGGGVIIAGMWVDDCCLFSGKVLVD</sequence>
<dbReference type="Pfam" id="PF07690">
    <property type="entry name" value="MFS_1"/>
    <property type="match status" value="1"/>
</dbReference>
<dbReference type="GO" id="GO:0022857">
    <property type="term" value="F:transmembrane transporter activity"/>
    <property type="evidence" value="ECO:0007669"/>
    <property type="project" value="InterPro"/>
</dbReference>
<keyword evidence="3 6" id="KW-0812">Transmembrane</keyword>
<feature type="transmembrane region" description="Helical" evidence="6">
    <location>
        <begin position="217"/>
        <end position="239"/>
    </location>
</feature>
<feature type="transmembrane region" description="Helical" evidence="6">
    <location>
        <begin position="382"/>
        <end position="401"/>
    </location>
</feature>
<keyword evidence="5 6" id="KW-0472">Membrane</keyword>
<dbReference type="EMBL" id="FJUY01000006">
    <property type="protein sequence ID" value="CZT19051.1"/>
    <property type="molecule type" value="Genomic_DNA"/>
</dbReference>
<feature type="transmembrane region" description="Helical" evidence="6">
    <location>
        <begin position="94"/>
        <end position="116"/>
    </location>
</feature>
<keyword evidence="8" id="KW-1185">Reference proteome</keyword>
<proteinExistence type="predicted"/>
<dbReference type="PANTHER" id="PTHR43791">
    <property type="entry name" value="PERMEASE-RELATED"/>
    <property type="match status" value="1"/>
</dbReference>
<dbReference type="Proteomes" id="UP000225277">
    <property type="component" value="Unassembled WGS sequence"/>
</dbReference>
<dbReference type="RefSeq" id="XP_023625941.1">
    <property type="nucleotide sequence ID" value="XM_023770173.1"/>
</dbReference>
<dbReference type="GeneID" id="35600065"/>
<evidence type="ECO:0000256" key="6">
    <source>
        <dbReference type="SAM" id="Phobius"/>
    </source>
</evidence>
<name>A0A2D3US72_9PEZI</name>
<dbReference type="InterPro" id="IPR036259">
    <property type="entry name" value="MFS_trans_sf"/>
</dbReference>
<reference evidence="7 8" key="1">
    <citation type="submission" date="2016-03" db="EMBL/GenBank/DDBJ databases">
        <authorList>
            <person name="Ploux O."/>
        </authorList>
    </citation>
    <scope>NUCLEOTIDE SEQUENCE [LARGE SCALE GENOMIC DNA]</scope>
    <source>
        <strain evidence="7 8">URUG2</strain>
    </source>
</reference>
<keyword evidence="4 6" id="KW-1133">Transmembrane helix</keyword>
<evidence type="ECO:0000256" key="4">
    <source>
        <dbReference type="ARBA" id="ARBA00022989"/>
    </source>
</evidence>
<comment type="subcellular location">
    <subcellularLocation>
        <location evidence="1">Membrane</location>
        <topology evidence="1">Multi-pass membrane protein</topology>
    </subcellularLocation>
</comment>
<feature type="transmembrane region" description="Helical" evidence="6">
    <location>
        <begin position="413"/>
        <end position="436"/>
    </location>
</feature>
<dbReference type="Gene3D" id="1.20.1250.20">
    <property type="entry name" value="MFS general substrate transporter like domains"/>
    <property type="match status" value="1"/>
</dbReference>
<evidence type="ECO:0000256" key="2">
    <source>
        <dbReference type="ARBA" id="ARBA00022448"/>
    </source>
</evidence>
<feature type="transmembrane region" description="Helical" evidence="6">
    <location>
        <begin position="355"/>
        <end position="375"/>
    </location>
</feature>
<protein>
    <submittedName>
        <fullName evidence="7">Related to putative tartrate transporter</fullName>
    </submittedName>
</protein>
<evidence type="ECO:0000256" key="1">
    <source>
        <dbReference type="ARBA" id="ARBA00004141"/>
    </source>
</evidence>
<feature type="transmembrane region" description="Helical" evidence="6">
    <location>
        <begin position="323"/>
        <end position="343"/>
    </location>
</feature>
<dbReference type="GO" id="GO:0016020">
    <property type="term" value="C:membrane"/>
    <property type="evidence" value="ECO:0007669"/>
    <property type="project" value="UniProtKB-SubCell"/>
</dbReference>
<dbReference type="SUPFAM" id="SSF103473">
    <property type="entry name" value="MFS general substrate transporter"/>
    <property type="match status" value="1"/>
</dbReference>
<evidence type="ECO:0000313" key="7">
    <source>
        <dbReference type="EMBL" id="CZT19051.1"/>
    </source>
</evidence>
<keyword evidence="2" id="KW-0813">Transport</keyword>
<organism evidence="7 8">
    <name type="scientific">Ramularia collo-cygni</name>
    <dbReference type="NCBI Taxonomy" id="112498"/>
    <lineage>
        <taxon>Eukaryota</taxon>
        <taxon>Fungi</taxon>
        <taxon>Dikarya</taxon>
        <taxon>Ascomycota</taxon>
        <taxon>Pezizomycotina</taxon>
        <taxon>Dothideomycetes</taxon>
        <taxon>Dothideomycetidae</taxon>
        <taxon>Mycosphaerellales</taxon>
        <taxon>Mycosphaerellaceae</taxon>
        <taxon>Ramularia</taxon>
    </lineage>
</organism>
<evidence type="ECO:0000313" key="8">
    <source>
        <dbReference type="Proteomes" id="UP000225277"/>
    </source>
</evidence>
<feature type="transmembrane region" description="Helical" evidence="6">
    <location>
        <begin position="184"/>
        <end position="205"/>
    </location>
</feature>
<feature type="transmembrane region" description="Helical" evidence="6">
    <location>
        <begin position="290"/>
        <end position="311"/>
    </location>
</feature>
<dbReference type="PANTHER" id="PTHR43791:SF13">
    <property type="entry name" value="MAJOR FACILITATOR SUPERFAMILY (MFS) PROFILE DOMAIN-CONTAINING PROTEIN"/>
    <property type="match status" value="1"/>
</dbReference>